<dbReference type="RefSeq" id="WP_117490902.1">
    <property type="nucleotide sequence ID" value="NZ_QVIG01000001.1"/>
</dbReference>
<dbReference type="AlphaFoldDB" id="A0A373A4F0"/>
<evidence type="ECO:0000313" key="2">
    <source>
        <dbReference type="EMBL" id="RGD62447.1"/>
    </source>
</evidence>
<organism evidence="2 3">
    <name type="scientific">Kitasatospora xanthocidica</name>
    <dbReference type="NCBI Taxonomy" id="83382"/>
    <lineage>
        <taxon>Bacteria</taxon>
        <taxon>Bacillati</taxon>
        <taxon>Actinomycetota</taxon>
        <taxon>Actinomycetes</taxon>
        <taxon>Kitasatosporales</taxon>
        <taxon>Streptomycetaceae</taxon>
        <taxon>Kitasatospora</taxon>
    </lineage>
</organism>
<reference evidence="2 3" key="1">
    <citation type="submission" date="2018-08" db="EMBL/GenBank/DDBJ databases">
        <title>Diversity &amp; Physiological Properties of Lignin-Decomposing Actinobacteria from Soil.</title>
        <authorList>
            <person name="Roh S.G."/>
            <person name="Kim S.B."/>
        </authorList>
    </citation>
    <scope>NUCLEOTIDE SEQUENCE [LARGE SCALE GENOMIC DNA]</scope>
    <source>
        <strain evidence="2 3">MMS17-GH009</strain>
    </source>
</reference>
<gene>
    <name evidence="2" type="ORF">DR950_36035</name>
</gene>
<name>A0A373A4F0_9ACTN</name>
<feature type="compositionally biased region" description="Acidic residues" evidence="1">
    <location>
        <begin position="70"/>
        <end position="92"/>
    </location>
</feature>
<evidence type="ECO:0000313" key="3">
    <source>
        <dbReference type="Proteomes" id="UP000263377"/>
    </source>
</evidence>
<proteinExistence type="predicted"/>
<dbReference type="EMBL" id="QVIG01000001">
    <property type="protein sequence ID" value="RGD62447.1"/>
    <property type="molecule type" value="Genomic_DNA"/>
</dbReference>
<evidence type="ECO:0000256" key="1">
    <source>
        <dbReference type="SAM" id="MobiDB-lite"/>
    </source>
</evidence>
<accession>A0A373A4F0</accession>
<keyword evidence="3" id="KW-1185">Reference proteome</keyword>
<protein>
    <recommendedName>
        <fullName evidence="4">BRCT domain-containing protein</fullName>
    </recommendedName>
</protein>
<dbReference type="Proteomes" id="UP000263377">
    <property type="component" value="Unassembled WGS sequence"/>
</dbReference>
<evidence type="ECO:0008006" key="4">
    <source>
        <dbReference type="Google" id="ProtNLM"/>
    </source>
</evidence>
<dbReference type="InterPro" id="IPR036420">
    <property type="entry name" value="BRCT_dom_sf"/>
</dbReference>
<comment type="caution">
    <text evidence="2">The sequence shown here is derived from an EMBL/GenBank/DDBJ whole genome shotgun (WGS) entry which is preliminary data.</text>
</comment>
<dbReference type="Gene3D" id="3.40.50.10190">
    <property type="entry name" value="BRCT domain"/>
    <property type="match status" value="1"/>
</dbReference>
<feature type="region of interest" description="Disordered" evidence="1">
    <location>
        <begin position="67"/>
        <end position="104"/>
    </location>
</feature>
<sequence length="225" mass="24343">MAIRKIVRTEFVATCDAHAQKGVDDIPGTCKVFIGARGWDLCQEHEDKFVGFFVEALGEPCRTEVHAVEAPEEETAAEPEEDVQEGAEEPAQEEPKQLSTGGFDAAGQGLWDDFPEDLPEDDEDFKGTVVVTGNIPGYNHSDARRALENAGYTVAGHVDADTVMIVLGKQPAAHKVAEARHHQTPALDASRARVFANCVEAGEFPANDELPDVELKRGARALLPV</sequence>